<reference evidence="3" key="1">
    <citation type="journal article" date="2019" name="Int. J. Syst. Evol. Microbiol.">
        <title>The Global Catalogue of Microorganisms (GCM) 10K type strain sequencing project: providing services to taxonomists for standard genome sequencing and annotation.</title>
        <authorList>
            <consortium name="The Broad Institute Genomics Platform"/>
            <consortium name="The Broad Institute Genome Sequencing Center for Infectious Disease"/>
            <person name="Wu L."/>
            <person name="Ma J."/>
        </authorList>
    </citation>
    <scope>NUCLEOTIDE SEQUENCE [LARGE SCALE GENOMIC DNA]</scope>
    <source>
        <strain evidence="3">CGMCC 4.7304</strain>
    </source>
</reference>
<gene>
    <name evidence="2" type="ORF">ACFP1Z_18455</name>
</gene>
<evidence type="ECO:0000313" key="2">
    <source>
        <dbReference type="EMBL" id="MFC5722149.1"/>
    </source>
</evidence>
<keyword evidence="1" id="KW-0472">Membrane</keyword>
<organism evidence="2 3">
    <name type="scientific">Streptomyces gamaensis</name>
    <dbReference type="NCBI Taxonomy" id="1763542"/>
    <lineage>
        <taxon>Bacteria</taxon>
        <taxon>Bacillati</taxon>
        <taxon>Actinomycetota</taxon>
        <taxon>Actinomycetes</taxon>
        <taxon>Kitasatosporales</taxon>
        <taxon>Streptomycetaceae</taxon>
        <taxon>Streptomyces</taxon>
    </lineage>
</organism>
<feature type="transmembrane region" description="Helical" evidence="1">
    <location>
        <begin position="88"/>
        <end position="109"/>
    </location>
</feature>
<evidence type="ECO:0000313" key="3">
    <source>
        <dbReference type="Proteomes" id="UP001596083"/>
    </source>
</evidence>
<keyword evidence="3" id="KW-1185">Reference proteome</keyword>
<feature type="transmembrane region" description="Helical" evidence="1">
    <location>
        <begin position="115"/>
        <end position="136"/>
    </location>
</feature>
<keyword evidence="1" id="KW-0812">Transmembrane</keyword>
<evidence type="ECO:0000256" key="1">
    <source>
        <dbReference type="SAM" id="Phobius"/>
    </source>
</evidence>
<dbReference type="RefSeq" id="WP_390317517.1">
    <property type="nucleotide sequence ID" value="NZ_JBHSPB010000010.1"/>
</dbReference>
<proteinExistence type="predicted"/>
<evidence type="ECO:0008006" key="4">
    <source>
        <dbReference type="Google" id="ProtNLM"/>
    </source>
</evidence>
<name>A0ABW0Z3U7_9ACTN</name>
<dbReference type="Proteomes" id="UP001596083">
    <property type="component" value="Unassembled WGS sequence"/>
</dbReference>
<dbReference type="EMBL" id="JBHSPB010000010">
    <property type="protein sequence ID" value="MFC5722149.1"/>
    <property type="molecule type" value="Genomic_DNA"/>
</dbReference>
<keyword evidence="1" id="KW-1133">Transmembrane helix</keyword>
<protein>
    <recommendedName>
        <fullName evidence="4">Integral membrane protein</fullName>
    </recommendedName>
</protein>
<comment type="caution">
    <text evidence="2">The sequence shown here is derived from an EMBL/GenBank/DDBJ whole genome shotgun (WGS) entry which is preliminary data.</text>
</comment>
<accession>A0ABW0Z3U7</accession>
<sequence length="146" mass="15614">MTAREPDPNGAAGPRLRTELRKELDATLATRAELGTEYEPALAEGFLEQVDDKLDEVIARKVRRRLAEERMAAARGAGPGTGTFGERFGFAAVTLVLAVPLSAIAAVNAQLSGLLVTWAGIVAVNAVHAAGVVPWANRRKPESRWE</sequence>